<feature type="non-terminal residue" evidence="3">
    <location>
        <position position="1"/>
    </location>
</feature>
<dbReference type="PANTHER" id="PTHR31836">
    <property type="match status" value="1"/>
</dbReference>
<keyword evidence="1" id="KW-0732">Signal</keyword>
<reference evidence="3 4" key="1">
    <citation type="journal article" date="2019" name="Nat. Ecol. Evol.">
        <title>Megaphylogeny resolves global patterns of mushroom evolution.</title>
        <authorList>
            <person name="Varga T."/>
            <person name="Krizsan K."/>
            <person name="Foldi C."/>
            <person name="Dima B."/>
            <person name="Sanchez-Garcia M."/>
            <person name="Sanchez-Ramirez S."/>
            <person name="Szollosi G.J."/>
            <person name="Szarkandi J.G."/>
            <person name="Papp V."/>
            <person name="Albert L."/>
            <person name="Andreopoulos W."/>
            <person name="Angelini C."/>
            <person name="Antonin V."/>
            <person name="Barry K.W."/>
            <person name="Bougher N.L."/>
            <person name="Buchanan P."/>
            <person name="Buyck B."/>
            <person name="Bense V."/>
            <person name="Catcheside P."/>
            <person name="Chovatia M."/>
            <person name="Cooper J."/>
            <person name="Damon W."/>
            <person name="Desjardin D."/>
            <person name="Finy P."/>
            <person name="Geml J."/>
            <person name="Haridas S."/>
            <person name="Hughes K."/>
            <person name="Justo A."/>
            <person name="Karasinski D."/>
            <person name="Kautmanova I."/>
            <person name="Kiss B."/>
            <person name="Kocsube S."/>
            <person name="Kotiranta H."/>
            <person name="LaButti K.M."/>
            <person name="Lechner B.E."/>
            <person name="Liimatainen K."/>
            <person name="Lipzen A."/>
            <person name="Lukacs Z."/>
            <person name="Mihaltcheva S."/>
            <person name="Morgado L.N."/>
            <person name="Niskanen T."/>
            <person name="Noordeloos M.E."/>
            <person name="Ohm R.A."/>
            <person name="Ortiz-Santana B."/>
            <person name="Ovrebo C."/>
            <person name="Racz N."/>
            <person name="Riley R."/>
            <person name="Savchenko A."/>
            <person name="Shiryaev A."/>
            <person name="Soop K."/>
            <person name="Spirin V."/>
            <person name="Szebenyi C."/>
            <person name="Tomsovsky M."/>
            <person name="Tulloss R.E."/>
            <person name="Uehling J."/>
            <person name="Grigoriev I.V."/>
            <person name="Vagvolgyi C."/>
            <person name="Papp T."/>
            <person name="Martin F.M."/>
            <person name="Miettinen O."/>
            <person name="Hibbett D.S."/>
            <person name="Nagy L.G."/>
        </authorList>
    </citation>
    <scope>NUCLEOTIDE SEQUENCE [LARGE SCALE GENOMIC DNA]</scope>
    <source>
        <strain evidence="3 4">CBS 166.37</strain>
    </source>
</reference>
<organism evidence="3 4">
    <name type="scientific">Crucibulum laeve</name>
    <dbReference type="NCBI Taxonomy" id="68775"/>
    <lineage>
        <taxon>Eukaryota</taxon>
        <taxon>Fungi</taxon>
        <taxon>Dikarya</taxon>
        <taxon>Basidiomycota</taxon>
        <taxon>Agaricomycotina</taxon>
        <taxon>Agaricomycetes</taxon>
        <taxon>Agaricomycetidae</taxon>
        <taxon>Agaricales</taxon>
        <taxon>Agaricineae</taxon>
        <taxon>Nidulariaceae</taxon>
        <taxon>Crucibulum</taxon>
    </lineage>
</organism>
<evidence type="ECO:0000313" key="4">
    <source>
        <dbReference type="Proteomes" id="UP000308652"/>
    </source>
</evidence>
<dbReference type="Gene3D" id="2.40.40.10">
    <property type="entry name" value="RlpA-like domain"/>
    <property type="match status" value="1"/>
</dbReference>
<dbReference type="AlphaFoldDB" id="A0A5C3LT57"/>
<dbReference type="PANTHER" id="PTHR31836:SF28">
    <property type="entry name" value="SRCR DOMAIN-CONTAINING PROTEIN-RELATED"/>
    <property type="match status" value="1"/>
</dbReference>
<proteinExistence type="predicted"/>
<evidence type="ECO:0000259" key="2">
    <source>
        <dbReference type="Pfam" id="PF03330"/>
    </source>
</evidence>
<gene>
    <name evidence="3" type="ORF">BDQ12DRAFT_610404</name>
</gene>
<accession>A0A5C3LT57</accession>
<sequence length="89" mass="9755">ATWYWTGVGNCGAHSVDTDYIVALSTAEYNNGSHCWKHITVCYEGKTIDATVVDSCPSCSQYSIDLSPSAFEALAPRSKGRIQVSWNYV</sequence>
<dbReference type="CDD" id="cd22191">
    <property type="entry name" value="DPBB_RlpA_EXP_N-like"/>
    <property type="match status" value="1"/>
</dbReference>
<feature type="domain" description="RlpA-like protein double-psi beta-barrel" evidence="2">
    <location>
        <begin position="20"/>
        <end position="85"/>
    </location>
</feature>
<dbReference type="InterPro" id="IPR009009">
    <property type="entry name" value="RlpA-like_DPBB"/>
</dbReference>
<evidence type="ECO:0000313" key="3">
    <source>
        <dbReference type="EMBL" id="TFK36110.1"/>
    </source>
</evidence>
<dbReference type="Proteomes" id="UP000308652">
    <property type="component" value="Unassembled WGS sequence"/>
</dbReference>
<dbReference type="InterPro" id="IPR051477">
    <property type="entry name" value="Expansin_CellWall"/>
</dbReference>
<dbReference type="EMBL" id="ML213616">
    <property type="protein sequence ID" value="TFK36110.1"/>
    <property type="molecule type" value="Genomic_DNA"/>
</dbReference>
<protein>
    <submittedName>
        <fullName evidence="3">RlpA-like double-psi beta-barrel-protein domain-containing protein-containing protein</fullName>
    </submittedName>
</protein>
<dbReference type="Pfam" id="PF03330">
    <property type="entry name" value="DPBB_1"/>
    <property type="match status" value="1"/>
</dbReference>
<dbReference type="STRING" id="68775.A0A5C3LT57"/>
<name>A0A5C3LT57_9AGAR</name>
<dbReference type="InterPro" id="IPR036908">
    <property type="entry name" value="RlpA-like_sf"/>
</dbReference>
<dbReference type="SUPFAM" id="SSF50685">
    <property type="entry name" value="Barwin-like endoglucanases"/>
    <property type="match status" value="1"/>
</dbReference>
<evidence type="ECO:0000256" key="1">
    <source>
        <dbReference type="ARBA" id="ARBA00022729"/>
    </source>
</evidence>
<dbReference type="OrthoDB" id="623670at2759"/>
<keyword evidence="4" id="KW-1185">Reference proteome</keyword>